<protein>
    <recommendedName>
        <fullName evidence="1">DUF6745 domain-containing protein</fullName>
    </recommendedName>
</protein>
<dbReference type="AlphaFoldDB" id="A3INQ7"/>
<dbReference type="RefSeq" id="WP_008275027.1">
    <property type="nucleotide sequence ID" value="NZ_AAXW01000010.1"/>
</dbReference>
<comment type="caution">
    <text evidence="2">The sequence shown here is derived from an EMBL/GenBank/DDBJ whole genome shotgun (WGS) entry which is preliminary data.</text>
</comment>
<sequence>MNLGEPEIVFCDSPLQAKNYIDQRQPSINDYSNYHSLKCELLSLLDKESISRFRSSNVLSPEIRDIFLYEEDILSIAASNFYEILYDYFCFWKSINCELMASNCCEYDFYITELNVKCNQEIWNTVKYLCEECPYMLSFTDVCFVIEKPIELYLDKMIRLHREGQAAVKFIDGYQIYACRGIEIPEKYGKYLYTEWETKWFFQEKNCDLKIALLRGLDYEKFSQETDKNNLYFWLNSISLLSDVLYDIYCWLKINYSEAFFSSDSIKDDKNSKILTNYLPFKIPKEVKELSYYDSENIQLSPDLLFCCFRENHDNHFKIIGKNNNLELENYALPLFCGNNQEMYYILFYEQQKDNFPIWYIDEKCEPKICSASLINLMLSIAECYANGAYHTKFNEKTDKYYLSQDKNKVAEIFRKFNPNYINVWQDIWRKKY</sequence>
<proteinExistence type="predicted"/>
<evidence type="ECO:0000313" key="2">
    <source>
        <dbReference type="EMBL" id="EAZ91955.1"/>
    </source>
</evidence>
<dbReference type="EMBL" id="AAXW01000010">
    <property type="protein sequence ID" value="EAZ91955.1"/>
    <property type="molecule type" value="Genomic_DNA"/>
</dbReference>
<dbReference type="InterPro" id="IPR046633">
    <property type="entry name" value="DUF6745"/>
</dbReference>
<gene>
    <name evidence="2" type="ORF">CY0110_29809</name>
</gene>
<dbReference type="eggNOG" id="COG4886">
    <property type="taxonomic scope" value="Bacteria"/>
</dbReference>
<dbReference type="Pfam" id="PF20530">
    <property type="entry name" value="DUF6745"/>
    <property type="match status" value="1"/>
</dbReference>
<dbReference type="OrthoDB" id="511172at2"/>
<keyword evidence="3" id="KW-1185">Reference proteome</keyword>
<feature type="domain" description="DUF6745" evidence="1">
    <location>
        <begin position="122"/>
        <end position="229"/>
    </location>
</feature>
<name>A3INQ7_9CHRO</name>
<evidence type="ECO:0000313" key="3">
    <source>
        <dbReference type="Proteomes" id="UP000003781"/>
    </source>
</evidence>
<reference evidence="2 3" key="1">
    <citation type="submission" date="2007-03" db="EMBL/GenBank/DDBJ databases">
        <authorList>
            <person name="Stal L."/>
            <person name="Ferriera S."/>
            <person name="Johnson J."/>
            <person name="Kravitz S."/>
            <person name="Beeson K."/>
            <person name="Sutton G."/>
            <person name="Rogers Y.-H."/>
            <person name="Friedman R."/>
            <person name="Frazier M."/>
            <person name="Venter J.C."/>
        </authorList>
    </citation>
    <scope>NUCLEOTIDE SEQUENCE [LARGE SCALE GENOMIC DNA]</scope>
    <source>
        <strain evidence="2 3">CCY0110</strain>
    </source>
</reference>
<evidence type="ECO:0000259" key="1">
    <source>
        <dbReference type="Pfam" id="PF20530"/>
    </source>
</evidence>
<dbReference type="Proteomes" id="UP000003781">
    <property type="component" value="Unassembled WGS sequence"/>
</dbReference>
<organism evidence="2 3">
    <name type="scientific">Crocosphaera chwakensis CCY0110</name>
    <dbReference type="NCBI Taxonomy" id="391612"/>
    <lineage>
        <taxon>Bacteria</taxon>
        <taxon>Bacillati</taxon>
        <taxon>Cyanobacteriota</taxon>
        <taxon>Cyanophyceae</taxon>
        <taxon>Oscillatoriophycideae</taxon>
        <taxon>Chroococcales</taxon>
        <taxon>Aphanothecaceae</taxon>
        <taxon>Crocosphaera</taxon>
        <taxon>Crocosphaera chwakensis</taxon>
    </lineage>
</organism>
<accession>A3INQ7</accession>